<feature type="compositionally biased region" description="Acidic residues" evidence="6">
    <location>
        <begin position="282"/>
        <end position="291"/>
    </location>
</feature>
<accession>A0A7S2R9Z1</accession>
<feature type="transmembrane region" description="Helical" evidence="7">
    <location>
        <begin position="614"/>
        <end position="632"/>
    </location>
</feature>
<feature type="domain" description="PHTF1/2 N-terminal" evidence="8">
    <location>
        <begin position="18"/>
        <end position="141"/>
    </location>
</feature>
<feature type="transmembrane region" description="Helical" evidence="7">
    <location>
        <begin position="125"/>
        <end position="144"/>
    </location>
</feature>
<feature type="region of interest" description="Disordered" evidence="6">
    <location>
        <begin position="211"/>
        <end position="298"/>
    </location>
</feature>
<dbReference type="AlphaFoldDB" id="A0A7S2R9Z1"/>
<dbReference type="InterPro" id="IPR039775">
    <property type="entry name" value="PHTF1/2"/>
</dbReference>
<organism evidence="9">
    <name type="scientific">Rhizochromulina marina</name>
    <dbReference type="NCBI Taxonomy" id="1034831"/>
    <lineage>
        <taxon>Eukaryota</taxon>
        <taxon>Sar</taxon>
        <taxon>Stramenopiles</taxon>
        <taxon>Ochrophyta</taxon>
        <taxon>Dictyochophyceae</taxon>
        <taxon>Rhizochromulinales</taxon>
        <taxon>Rhizochromulina</taxon>
    </lineage>
</organism>
<dbReference type="PANTHER" id="PTHR12680:SF6">
    <property type="entry name" value="PROTEIN PHTF"/>
    <property type="match status" value="1"/>
</dbReference>
<evidence type="ECO:0000256" key="6">
    <source>
        <dbReference type="SAM" id="MobiDB-lite"/>
    </source>
</evidence>
<evidence type="ECO:0000256" key="1">
    <source>
        <dbReference type="ARBA" id="ARBA00004141"/>
    </source>
</evidence>
<evidence type="ECO:0000256" key="5">
    <source>
        <dbReference type="ARBA" id="ARBA00023180"/>
    </source>
</evidence>
<keyword evidence="3 7" id="KW-1133">Transmembrane helix</keyword>
<keyword evidence="5" id="KW-0325">Glycoprotein</keyword>
<feature type="transmembrane region" description="Helical" evidence="7">
    <location>
        <begin position="576"/>
        <end position="594"/>
    </location>
</feature>
<evidence type="ECO:0000259" key="8">
    <source>
        <dbReference type="Pfam" id="PF12129"/>
    </source>
</evidence>
<dbReference type="Pfam" id="PF12129">
    <property type="entry name" value="PHTF1-2_N"/>
    <property type="match status" value="1"/>
</dbReference>
<evidence type="ECO:0000256" key="4">
    <source>
        <dbReference type="ARBA" id="ARBA00023136"/>
    </source>
</evidence>
<dbReference type="GO" id="GO:0016020">
    <property type="term" value="C:membrane"/>
    <property type="evidence" value="ECO:0007669"/>
    <property type="project" value="UniProtKB-SubCell"/>
</dbReference>
<proteinExistence type="predicted"/>
<keyword evidence="4 7" id="KW-0472">Membrane</keyword>
<evidence type="ECO:0000256" key="3">
    <source>
        <dbReference type="ARBA" id="ARBA00022989"/>
    </source>
</evidence>
<gene>
    <name evidence="9" type="ORF">RMAR1173_LOCUS2299</name>
</gene>
<sequence length="733" mass="81094">MAFNHSPPTPGSSGARKKPKDLLDVDVLKSASAFYTKPNASDLSLWLQGTLRVVLFPWFVSWWSGQLGFRILSLYLATAVVYVMGLLLVHSHAFLGRTEGLVWAGCAFTEAACEPALRTTTMIPLALLLTTAVGYGRIISAAGLRQPKPRPDSATTVGGGAGQDFPLAAGYREQAKKELELDEDMDEELCSQVDEDDDIIPLDDLAVSGKVVSTVSTPPTSPSSPPSPVLDPASPDAIPPPPSSTALRTPWALAPTRTSTISGGGIQRRRLRADSDRGDPPTDSEGDEDGALPELSGSGIRNVPMRVAIWDQSNRVKTSMTFTQLRSLLVLRSHNVPPSYFYQTTARWAVILAVTMLPLAFRLWVVSASLRVQLGVSSLSSTLHVLPASGKAASYVTSAPLELPEPCLYLIAPGTWSSRRSASDRDSRRVEPHSLLGLPFAERMEEVQGRCQRRNHHKPRQLKGSGDDGGDAVLGLESGSYRCTALEGVIYHGSMALATFVLSWVILSAFTDAERTLQRRLAYAKFFTALTSSGRARRLQLPHFTLKHIHNIKVWLSLRAGRDYLKQFWRQRVTDAVVTLTFYGFIALMVVVVVEFFSTENPHFPSTLVHWELLTWWLVISVYLLRFMMLGIRINRRYRNFSVLLTEQMNVQLRILASRPEEKEKRERLAISSKVLELAIKLLKEFESPNQISGLAMDPVVYNVTRVILFSALSAAMSELMGFDVKMWKLKGF</sequence>
<dbReference type="GO" id="GO:0005783">
    <property type="term" value="C:endoplasmic reticulum"/>
    <property type="evidence" value="ECO:0007669"/>
    <property type="project" value="InterPro"/>
</dbReference>
<protein>
    <recommendedName>
        <fullName evidence="8">PHTF1/2 N-terminal domain-containing protein</fullName>
    </recommendedName>
</protein>
<keyword evidence="2 7" id="KW-0812">Transmembrane</keyword>
<feature type="transmembrane region" description="Helical" evidence="7">
    <location>
        <begin position="43"/>
        <end position="60"/>
    </location>
</feature>
<dbReference type="PANTHER" id="PTHR12680">
    <property type="entry name" value="PUTATIVE HOMEODOMAIN TRANSCRIPTION FACTOR PHTF"/>
    <property type="match status" value="1"/>
</dbReference>
<comment type="subcellular location">
    <subcellularLocation>
        <location evidence="1">Membrane</location>
        <topology evidence="1">Multi-pass membrane protein</topology>
    </subcellularLocation>
</comment>
<name>A0A7S2R9Z1_9STRA</name>
<feature type="compositionally biased region" description="Pro residues" evidence="6">
    <location>
        <begin position="219"/>
        <end position="229"/>
    </location>
</feature>
<evidence type="ECO:0000313" key="9">
    <source>
        <dbReference type="EMBL" id="CAD9664973.1"/>
    </source>
</evidence>
<evidence type="ECO:0000256" key="7">
    <source>
        <dbReference type="SAM" id="Phobius"/>
    </source>
</evidence>
<evidence type="ECO:0000256" key="2">
    <source>
        <dbReference type="ARBA" id="ARBA00022692"/>
    </source>
</evidence>
<feature type="transmembrane region" description="Helical" evidence="7">
    <location>
        <begin position="489"/>
        <end position="510"/>
    </location>
</feature>
<reference evidence="9" key="1">
    <citation type="submission" date="2021-01" db="EMBL/GenBank/DDBJ databases">
        <authorList>
            <person name="Corre E."/>
            <person name="Pelletier E."/>
            <person name="Niang G."/>
            <person name="Scheremetjew M."/>
            <person name="Finn R."/>
            <person name="Kale V."/>
            <person name="Holt S."/>
            <person name="Cochrane G."/>
            <person name="Meng A."/>
            <person name="Brown T."/>
            <person name="Cohen L."/>
        </authorList>
    </citation>
    <scope>NUCLEOTIDE SEQUENCE</scope>
    <source>
        <strain evidence="9">CCMP1243</strain>
    </source>
</reference>
<dbReference type="InterPro" id="IPR021980">
    <property type="entry name" value="PHTF1/2_N"/>
</dbReference>
<feature type="transmembrane region" description="Helical" evidence="7">
    <location>
        <begin position="72"/>
        <end position="95"/>
    </location>
</feature>
<dbReference type="EMBL" id="HBHJ01003599">
    <property type="protein sequence ID" value="CAD9664973.1"/>
    <property type="molecule type" value="Transcribed_RNA"/>
</dbReference>
<feature type="transmembrane region" description="Helical" evidence="7">
    <location>
        <begin position="348"/>
        <end position="370"/>
    </location>
</feature>